<organism evidence="2 3">
    <name type="scientific">Chitinophaga caeni</name>
    <dbReference type="NCBI Taxonomy" id="2029983"/>
    <lineage>
        <taxon>Bacteria</taxon>
        <taxon>Pseudomonadati</taxon>
        <taxon>Bacteroidota</taxon>
        <taxon>Chitinophagia</taxon>
        <taxon>Chitinophagales</taxon>
        <taxon>Chitinophagaceae</taxon>
        <taxon>Chitinophaga</taxon>
    </lineage>
</organism>
<feature type="transmembrane region" description="Helical" evidence="1">
    <location>
        <begin position="182"/>
        <end position="207"/>
    </location>
</feature>
<dbReference type="EMBL" id="CP023777">
    <property type="protein sequence ID" value="ATL47304.1"/>
    <property type="molecule type" value="Genomic_DNA"/>
</dbReference>
<evidence type="ECO:0000313" key="2">
    <source>
        <dbReference type="EMBL" id="ATL47304.1"/>
    </source>
</evidence>
<feature type="transmembrane region" description="Helical" evidence="1">
    <location>
        <begin position="228"/>
        <end position="249"/>
    </location>
</feature>
<protein>
    <submittedName>
        <fullName evidence="2">TIGR00341 family protein</fullName>
    </submittedName>
</protein>
<accession>A0A291QTX7</accession>
<evidence type="ECO:0000313" key="3">
    <source>
        <dbReference type="Proteomes" id="UP000220133"/>
    </source>
</evidence>
<gene>
    <name evidence="2" type="ORF">COR50_09030</name>
</gene>
<sequence>MNRFLVGLRDLFNLHTDKERDAKTIESIEKNVSFKGANAWILAFAILIASIGLNINSTAVVIGAMLISPLMGPIMGAGLSLGINDFELFKRSLINLLFTTVISLITSTLYFVITPIDAAQSELLARTFPTIYDVLIAFLGGLAGIVAATRMEKGNAIPGVAIATALMPPLCTAGYGLATSQWLFFLGAFYLYLINCVFICLATLLIVKYLKFRKKEYVDEEQGRKVRRIISIIVTVMLIPSIYLAYTLVIENRYRENAAKYLEETFEENDHPILYKKINYRSDPKTIEVAVLNKVYTPEEIQANEKRMLKYGLKGTKLVMRQSDDTAFDANAFKASILQEFLKRDKTEPLSAQEQALLKVAPAAVANLYPTNNIASEANALFSEVKHLSIADHINFGADSTMKPDTLTVVTVGIDKQMPKKQQVQLEAWLQKRIQHKCVVWFRLEQ</sequence>
<dbReference type="KEGG" id="cbae:COR50_09030"/>
<keyword evidence="1" id="KW-0472">Membrane</keyword>
<feature type="transmembrane region" description="Helical" evidence="1">
    <location>
        <begin position="61"/>
        <end position="81"/>
    </location>
</feature>
<dbReference type="RefSeq" id="WP_098193686.1">
    <property type="nucleotide sequence ID" value="NZ_CP023777.1"/>
</dbReference>
<dbReference type="AlphaFoldDB" id="A0A291QTX7"/>
<feature type="transmembrane region" description="Helical" evidence="1">
    <location>
        <begin position="93"/>
        <end position="111"/>
    </location>
</feature>
<dbReference type="PANTHER" id="PTHR20992">
    <property type="entry name" value="AT15442P-RELATED"/>
    <property type="match status" value="1"/>
</dbReference>
<feature type="transmembrane region" description="Helical" evidence="1">
    <location>
        <begin position="37"/>
        <end position="55"/>
    </location>
</feature>
<keyword evidence="1" id="KW-1133">Transmembrane helix</keyword>
<dbReference type="InterPro" id="IPR005240">
    <property type="entry name" value="DUF389"/>
</dbReference>
<dbReference type="PANTHER" id="PTHR20992:SF9">
    <property type="entry name" value="AT15442P-RELATED"/>
    <property type="match status" value="1"/>
</dbReference>
<dbReference type="NCBIfam" id="TIGR00341">
    <property type="entry name" value="TIGR00341 family protein"/>
    <property type="match status" value="1"/>
</dbReference>
<keyword evidence="1" id="KW-0812">Transmembrane</keyword>
<name>A0A291QTX7_9BACT</name>
<feature type="transmembrane region" description="Helical" evidence="1">
    <location>
        <begin position="131"/>
        <end position="149"/>
    </location>
</feature>
<evidence type="ECO:0000256" key="1">
    <source>
        <dbReference type="SAM" id="Phobius"/>
    </source>
</evidence>
<dbReference type="OrthoDB" id="9790659at2"/>
<dbReference type="Pfam" id="PF04087">
    <property type="entry name" value="DUF389"/>
    <property type="match status" value="1"/>
</dbReference>
<reference evidence="2 3" key="1">
    <citation type="submission" date="2017-10" db="EMBL/GenBank/DDBJ databases">
        <title>Paenichitinophaga pekingensis gen. nov., sp. nov., isolated from activated sludge.</title>
        <authorList>
            <person name="Jin D."/>
            <person name="Kong X."/>
            <person name="Deng Y."/>
            <person name="Bai Z."/>
        </authorList>
    </citation>
    <scope>NUCLEOTIDE SEQUENCE [LARGE SCALE GENOMIC DNA]</scope>
    <source>
        <strain evidence="2 3">13</strain>
    </source>
</reference>
<feature type="transmembrane region" description="Helical" evidence="1">
    <location>
        <begin position="156"/>
        <end position="176"/>
    </location>
</feature>
<keyword evidence="3" id="KW-1185">Reference proteome</keyword>
<dbReference type="Proteomes" id="UP000220133">
    <property type="component" value="Chromosome"/>
</dbReference>
<proteinExistence type="predicted"/>